<gene>
    <name evidence="1" type="primary">ORF4910</name>
</gene>
<dbReference type="PANTHER" id="PTHR24114:SF2">
    <property type="entry name" value="F-BOX DOMAIN-CONTAINING PROTEIN-RELATED"/>
    <property type="match status" value="1"/>
</dbReference>
<dbReference type="InterPro" id="IPR032675">
    <property type="entry name" value="LRR_dom_sf"/>
</dbReference>
<dbReference type="EMBL" id="HACG01001841">
    <property type="protein sequence ID" value="CEK48706.1"/>
    <property type="molecule type" value="Transcribed_RNA"/>
</dbReference>
<dbReference type="SUPFAM" id="SSF52047">
    <property type="entry name" value="RNI-like"/>
    <property type="match status" value="1"/>
</dbReference>
<reference evidence="1" key="1">
    <citation type="submission" date="2014-12" db="EMBL/GenBank/DDBJ databases">
        <title>Insight into the proteome of Arion vulgaris.</title>
        <authorList>
            <person name="Aradska J."/>
            <person name="Bulat T."/>
            <person name="Smidak R."/>
            <person name="Sarate P."/>
            <person name="Gangsoo J."/>
            <person name="Sialana F."/>
            <person name="Bilban M."/>
            <person name="Lubec G."/>
        </authorList>
    </citation>
    <scope>NUCLEOTIDE SEQUENCE</scope>
    <source>
        <tissue evidence="1">Skin</tissue>
    </source>
</reference>
<proteinExistence type="predicted"/>
<feature type="non-terminal residue" evidence="1">
    <location>
        <position position="1"/>
    </location>
</feature>
<name>A0A0B6XYT3_9EUPU</name>
<dbReference type="Gene3D" id="3.80.10.10">
    <property type="entry name" value="Ribonuclease Inhibitor"/>
    <property type="match status" value="1"/>
</dbReference>
<accession>A0A0B6XYT3</accession>
<dbReference type="PANTHER" id="PTHR24114">
    <property type="entry name" value="LEUCINE RICH REPEAT FAMILY PROTEIN"/>
    <property type="match status" value="1"/>
</dbReference>
<organism evidence="1">
    <name type="scientific">Arion vulgaris</name>
    <dbReference type="NCBI Taxonomy" id="1028688"/>
    <lineage>
        <taxon>Eukaryota</taxon>
        <taxon>Metazoa</taxon>
        <taxon>Spiralia</taxon>
        <taxon>Lophotrochozoa</taxon>
        <taxon>Mollusca</taxon>
        <taxon>Gastropoda</taxon>
        <taxon>Heterobranchia</taxon>
        <taxon>Euthyneura</taxon>
        <taxon>Panpulmonata</taxon>
        <taxon>Eupulmonata</taxon>
        <taxon>Stylommatophora</taxon>
        <taxon>Helicina</taxon>
        <taxon>Arionoidea</taxon>
        <taxon>Arionidae</taxon>
        <taxon>Arion</taxon>
    </lineage>
</organism>
<dbReference type="AlphaFoldDB" id="A0A0B6XYT3"/>
<dbReference type="InterPro" id="IPR001611">
    <property type="entry name" value="Leu-rich_rpt"/>
</dbReference>
<protein>
    <submittedName>
        <fullName evidence="1">Uncharacterized protein</fullName>
    </submittedName>
</protein>
<evidence type="ECO:0000313" key="1">
    <source>
        <dbReference type="EMBL" id="CEK48706.1"/>
    </source>
</evidence>
<sequence length="123" mass="13962">VVDLNLGSNDLAEPSASILSQVLVQNKILRYFDLSCNRLGPDGGKQLQEGMEENKTIVHLDLRLTECGQEAEYIISQILNRNQEADRMQRIKDNEPANALYRKTTFEPQATHRYTLSPYAIVI</sequence>
<dbReference type="InterPro" id="IPR052394">
    <property type="entry name" value="LRR-containing"/>
</dbReference>
<dbReference type="Pfam" id="PF13516">
    <property type="entry name" value="LRR_6"/>
    <property type="match status" value="1"/>
</dbReference>